<dbReference type="Pfam" id="PF23888">
    <property type="entry name" value="DUF7240"/>
    <property type="match status" value="1"/>
</dbReference>
<dbReference type="InterPro" id="IPR055664">
    <property type="entry name" value="DUF7240"/>
</dbReference>
<feature type="region of interest" description="Disordered" evidence="1">
    <location>
        <begin position="48"/>
        <end position="74"/>
    </location>
</feature>
<accession>A0A2P1JRF4</accession>
<organism evidence="2 3">
    <name type="scientific">Mycobacterium phage Jeon</name>
    <dbReference type="NCBI Taxonomy" id="2108123"/>
    <lineage>
        <taxon>Viruses</taxon>
        <taxon>Duplodnaviria</taxon>
        <taxon>Heunggongvirae</taxon>
        <taxon>Uroviricota</taxon>
        <taxon>Caudoviricetes</taxon>
        <taxon>Northamptonvirus</taxon>
        <taxon>Northamptonvirus jeon</taxon>
    </lineage>
</organism>
<dbReference type="KEGG" id="vg:77941384"/>
<dbReference type="Proteomes" id="UP000241956">
    <property type="component" value="Segment"/>
</dbReference>
<dbReference type="RefSeq" id="YP_010665319.1">
    <property type="nucleotide sequence ID" value="NC_070934.1"/>
</dbReference>
<evidence type="ECO:0000313" key="2">
    <source>
        <dbReference type="EMBL" id="AVO21738.1"/>
    </source>
</evidence>
<gene>
    <name evidence="2" type="primary">35</name>
    <name evidence="2" type="ORF">SEA_JEON_35</name>
</gene>
<evidence type="ECO:0000256" key="1">
    <source>
        <dbReference type="SAM" id="MobiDB-lite"/>
    </source>
</evidence>
<dbReference type="EMBL" id="MH001450">
    <property type="protein sequence ID" value="AVO21738.1"/>
    <property type="molecule type" value="Genomic_DNA"/>
</dbReference>
<keyword evidence="3" id="KW-1185">Reference proteome</keyword>
<sequence>MQQFPHLHALLDYVERMWLESLHTGDEQKDEAALNRYYMSLYAPTTPPAPVKAERRRGRKRVRQGPPPGWGTAKDVEAQFDAFAAIMSGSAPSR</sequence>
<dbReference type="GeneID" id="77941384"/>
<feature type="compositionally biased region" description="Basic residues" evidence="1">
    <location>
        <begin position="54"/>
        <end position="63"/>
    </location>
</feature>
<name>A0A2P1JRF4_9CAUD</name>
<evidence type="ECO:0000313" key="3">
    <source>
        <dbReference type="Proteomes" id="UP000241956"/>
    </source>
</evidence>
<protein>
    <submittedName>
        <fullName evidence="2">Uncharacterized protein</fullName>
    </submittedName>
</protein>
<reference evidence="2 3" key="1">
    <citation type="submission" date="2018-02" db="EMBL/GenBank/DDBJ databases">
        <authorList>
            <person name="Borochov A."/>
            <person name="Gil C.E."/>
            <person name="Green C.A."/>
            <person name="Jean P.M."/>
            <person name="Kim K."/>
            <person name="Kwun D."/>
            <person name="Lee D."/>
            <person name="Lochan S."/>
            <person name="Mansoor S.A."/>
            <person name="Obregon B.R.Y.A.N."/>
            <person name="Parra P.A."/>
            <person name="Ramdihal J.D."/>
            <person name="Sahadeo J."/>
            <person name="Sohail M."/>
            <person name="Talavera L."/>
            <person name="Velarde S."/>
            <person name="Vera M."/>
            <person name="Wong H."/>
            <person name="Xue J."/>
            <person name="Golebiewska U.P."/>
            <person name="Garlena R.A."/>
            <person name="Russell D.A."/>
            <person name="Pope W.H."/>
            <person name="Jacobs-Sera D."/>
            <person name="Hatfull G.F."/>
        </authorList>
    </citation>
    <scope>NUCLEOTIDE SEQUENCE [LARGE SCALE GENOMIC DNA]</scope>
</reference>
<proteinExistence type="predicted"/>